<evidence type="ECO:0000256" key="1">
    <source>
        <dbReference type="ARBA" id="ARBA00023125"/>
    </source>
</evidence>
<dbReference type="InterPro" id="IPR009057">
    <property type="entry name" value="Homeodomain-like_sf"/>
</dbReference>
<sequence length="213" mass="24155">MTGTEDNTRKRLLDQAERLFAEKGYAGISVREITAAAECNVAGVNYHFGSKQGLYMAVFQERWASRAMRLQQGFAAALAGLQDPGLSDVIAAMARAFLEGPWTDEERRNHIQLMQRELSDPGQALGMIVENVMRPYIREVKKLIRACLRREVDDEQLEIYILSMLGVVLYFFLARPAVTEILHRKYDQDFKSDLVAHITAFCLNGIQALNQEK</sequence>
<dbReference type="EMBL" id="JACDUS010000003">
    <property type="protein sequence ID" value="MBA2881171.1"/>
    <property type="molecule type" value="Genomic_DNA"/>
</dbReference>
<dbReference type="InterPro" id="IPR036271">
    <property type="entry name" value="Tet_transcr_reg_TetR-rel_C_sf"/>
</dbReference>
<dbReference type="SUPFAM" id="SSF46689">
    <property type="entry name" value="Homeodomain-like"/>
    <property type="match status" value="1"/>
</dbReference>
<dbReference type="InterPro" id="IPR015292">
    <property type="entry name" value="Tscrpt_reg_YbiH_C"/>
</dbReference>
<dbReference type="GO" id="GO:0003700">
    <property type="term" value="F:DNA-binding transcription factor activity"/>
    <property type="evidence" value="ECO:0007669"/>
    <property type="project" value="TreeGrafter"/>
</dbReference>
<keyword evidence="1 2" id="KW-0238">DNA-binding</keyword>
<protein>
    <submittedName>
        <fullName evidence="5">AcrR family transcriptional regulator</fullName>
    </submittedName>
</protein>
<dbReference type="PANTHER" id="PTHR30055">
    <property type="entry name" value="HTH-TYPE TRANSCRIPTIONAL REGULATOR RUTR"/>
    <property type="match status" value="1"/>
</dbReference>
<accession>A0A7W0C8K3</accession>
<organism evidence="5 6">
    <name type="scientific">Desulfosalsimonas propionicica</name>
    <dbReference type="NCBI Taxonomy" id="332175"/>
    <lineage>
        <taxon>Bacteria</taxon>
        <taxon>Pseudomonadati</taxon>
        <taxon>Thermodesulfobacteriota</taxon>
        <taxon>Desulfobacteria</taxon>
        <taxon>Desulfobacterales</taxon>
        <taxon>Desulfosalsimonadaceae</taxon>
        <taxon>Desulfosalsimonas</taxon>
    </lineage>
</organism>
<dbReference type="Pfam" id="PF00440">
    <property type="entry name" value="TetR_N"/>
    <property type="match status" value="1"/>
</dbReference>
<evidence type="ECO:0000256" key="3">
    <source>
        <dbReference type="SAM" id="Phobius"/>
    </source>
</evidence>
<evidence type="ECO:0000259" key="4">
    <source>
        <dbReference type="PROSITE" id="PS50977"/>
    </source>
</evidence>
<feature type="transmembrane region" description="Helical" evidence="3">
    <location>
        <begin position="159"/>
        <end position="178"/>
    </location>
</feature>
<name>A0A7W0C8K3_9BACT</name>
<dbReference type="InterPro" id="IPR001647">
    <property type="entry name" value="HTH_TetR"/>
</dbReference>
<feature type="DNA-binding region" description="H-T-H motif" evidence="2">
    <location>
        <begin position="29"/>
        <end position="48"/>
    </location>
</feature>
<evidence type="ECO:0000256" key="2">
    <source>
        <dbReference type="PROSITE-ProRule" id="PRU00335"/>
    </source>
</evidence>
<keyword evidence="3" id="KW-1133">Transmembrane helix</keyword>
<keyword evidence="6" id="KW-1185">Reference proteome</keyword>
<comment type="caution">
    <text evidence="5">The sequence shown here is derived from an EMBL/GenBank/DDBJ whole genome shotgun (WGS) entry which is preliminary data.</text>
</comment>
<dbReference type="RefSeq" id="WP_181550825.1">
    <property type="nucleotide sequence ID" value="NZ_JACDUS010000003.1"/>
</dbReference>
<gene>
    <name evidence="5" type="ORF">HNR65_001497</name>
</gene>
<evidence type="ECO:0000313" key="5">
    <source>
        <dbReference type="EMBL" id="MBA2881171.1"/>
    </source>
</evidence>
<reference evidence="5 6" key="1">
    <citation type="submission" date="2020-07" db="EMBL/GenBank/DDBJ databases">
        <title>Genomic Encyclopedia of Type Strains, Phase IV (KMG-IV): sequencing the most valuable type-strain genomes for metagenomic binning, comparative biology and taxonomic classification.</title>
        <authorList>
            <person name="Goeker M."/>
        </authorList>
    </citation>
    <scope>NUCLEOTIDE SEQUENCE [LARGE SCALE GENOMIC DNA]</scope>
    <source>
        <strain evidence="5 6">DSM 17721</strain>
    </source>
</reference>
<dbReference type="Gene3D" id="1.10.10.60">
    <property type="entry name" value="Homeodomain-like"/>
    <property type="match status" value="1"/>
</dbReference>
<dbReference type="PROSITE" id="PS50977">
    <property type="entry name" value="HTH_TETR_2"/>
    <property type="match status" value="1"/>
</dbReference>
<dbReference type="GO" id="GO:0000976">
    <property type="term" value="F:transcription cis-regulatory region binding"/>
    <property type="evidence" value="ECO:0007669"/>
    <property type="project" value="TreeGrafter"/>
</dbReference>
<dbReference type="PRINTS" id="PR00455">
    <property type="entry name" value="HTHTETR"/>
</dbReference>
<dbReference type="Proteomes" id="UP000525298">
    <property type="component" value="Unassembled WGS sequence"/>
</dbReference>
<dbReference type="SUPFAM" id="SSF48498">
    <property type="entry name" value="Tetracyclin repressor-like, C-terminal domain"/>
    <property type="match status" value="1"/>
</dbReference>
<dbReference type="InterPro" id="IPR050109">
    <property type="entry name" value="HTH-type_TetR-like_transc_reg"/>
</dbReference>
<feature type="domain" description="HTH tetR-type" evidence="4">
    <location>
        <begin position="6"/>
        <end position="66"/>
    </location>
</feature>
<keyword evidence="3" id="KW-0472">Membrane</keyword>
<dbReference type="Pfam" id="PF09209">
    <property type="entry name" value="CecR_C"/>
    <property type="match status" value="1"/>
</dbReference>
<dbReference type="AlphaFoldDB" id="A0A7W0C8K3"/>
<evidence type="ECO:0000313" key="6">
    <source>
        <dbReference type="Proteomes" id="UP000525298"/>
    </source>
</evidence>
<dbReference type="Gene3D" id="1.10.357.10">
    <property type="entry name" value="Tetracycline Repressor, domain 2"/>
    <property type="match status" value="1"/>
</dbReference>
<proteinExistence type="predicted"/>
<dbReference type="PANTHER" id="PTHR30055:SF235">
    <property type="entry name" value="TRANSCRIPTIONAL REGULATORY PROTEIN"/>
    <property type="match status" value="1"/>
</dbReference>
<keyword evidence="3" id="KW-0812">Transmembrane</keyword>